<proteinExistence type="predicted"/>
<evidence type="ECO:0000259" key="1">
    <source>
        <dbReference type="Pfam" id="PF00534"/>
    </source>
</evidence>
<dbReference type="PANTHER" id="PTHR45919:SF1">
    <property type="entry name" value="GDP-MAN:MAN(3)GLCNAC(2)-PP-DOL ALPHA-1,2-MANNOSYLTRANSFERASE"/>
    <property type="match status" value="1"/>
</dbReference>
<reference evidence="2" key="1">
    <citation type="submission" date="2020-05" db="EMBL/GenBank/DDBJ databases">
        <authorList>
            <person name="Chiriac C."/>
            <person name="Salcher M."/>
            <person name="Ghai R."/>
            <person name="Kavagutti S V."/>
        </authorList>
    </citation>
    <scope>NUCLEOTIDE SEQUENCE</scope>
</reference>
<name>A0A6J6E8L5_9ZZZZ</name>
<dbReference type="GO" id="GO:0016020">
    <property type="term" value="C:membrane"/>
    <property type="evidence" value="ECO:0007669"/>
    <property type="project" value="TreeGrafter"/>
</dbReference>
<dbReference type="GO" id="GO:0004377">
    <property type="term" value="F:GDP-Man:Man(3)GlcNAc(2)-PP-Dol alpha-1,2-mannosyltransferase activity"/>
    <property type="evidence" value="ECO:0007669"/>
    <property type="project" value="InterPro"/>
</dbReference>
<gene>
    <name evidence="2" type="ORF">UFOPK1722_00354</name>
</gene>
<dbReference type="PANTHER" id="PTHR45919">
    <property type="entry name" value="GDP-MAN:MAN(3)GLCNAC(2)-PP-DOL ALPHA-1,2-MANNOSYLTRANSFERASE"/>
    <property type="match status" value="1"/>
</dbReference>
<dbReference type="SUPFAM" id="SSF53756">
    <property type="entry name" value="UDP-Glycosyltransferase/glycogen phosphorylase"/>
    <property type="match status" value="1"/>
</dbReference>
<dbReference type="EMBL" id="CAEZTS010000019">
    <property type="protein sequence ID" value="CAB4570663.1"/>
    <property type="molecule type" value="Genomic_DNA"/>
</dbReference>
<dbReference type="GO" id="GO:0006487">
    <property type="term" value="P:protein N-linked glycosylation"/>
    <property type="evidence" value="ECO:0007669"/>
    <property type="project" value="TreeGrafter"/>
</dbReference>
<protein>
    <submittedName>
        <fullName evidence="2">Unannotated protein</fullName>
    </submittedName>
</protein>
<sequence>MSRVAIYNLYWTTYGGGEQVSGAIAECLSAGHEVTLLGPEPIDVETTRSRLGVDLSGCEWRKVVDDEQASEVSASYDVFVNGTYLSDARNRAPRGLYYVHFPGLPTTARQRVVRTVARVGSAVLSAVPRLPGPVAGVKRGLERRLVDTSWVDTYTTFIANSAYTSTWIRNLWGVDSVVVHPPVRPSVTPGTKSHSIASIGRFFDPSFGHCKKQADLLSGFSRMVASPEGVGDWRLVFVGGADAASREYALGMRRGAIGLPVEVHLNAPRTLVESTLSAASIFWHAGGFGEDPDTHPDRFEHFGIAVVEAMAAGAVPVVFGAAGPAEIVRHGVDGFHWHTLDELAVCTRRLMNDESLRASMSESARSRAAQFGLDAFGHSLAAVVDGTV</sequence>
<dbReference type="InterPro" id="IPR038013">
    <property type="entry name" value="ALG11"/>
</dbReference>
<accession>A0A6J6E8L5</accession>
<dbReference type="InterPro" id="IPR001296">
    <property type="entry name" value="Glyco_trans_1"/>
</dbReference>
<organism evidence="2">
    <name type="scientific">freshwater metagenome</name>
    <dbReference type="NCBI Taxonomy" id="449393"/>
    <lineage>
        <taxon>unclassified sequences</taxon>
        <taxon>metagenomes</taxon>
        <taxon>ecological metagenomes</taxon>
    </lineage>
</organism>
<dbReference type="AlphaFoldDB" id="A0A6J6E8L5"/>
<dbReference type="Gene3D" id="3.40.50.2000">
    <property type="entry name" value="Glycogen Phosphorylase B"/>
    <property type="match status" value="1"/>
</dbReference>
<feature type="domain" description="Glycosyl transferase family 1" evidence="1">
    <location>
        <begin position="230"/>
        <end position="366"/>
    </location>
</feature>
<evidence type="ECO:0000313" key="2">
    <source>
        <dbReference type="EMBL" id="CAB4570663.1"/>
    </source>
</evidence>
<dbReference type="Pfam" id="PF00534">
    <property type="entry name" value="Glycos_transf_1"/>
    <property type="match status" value="1"/>
</dbReference>